<sequence length="916" mass="98998">MAAILLRRAISADLLPGFDADSDRKKYVLLLGGEPRLHVKTKSAQTSSIEICCETDPDNCTRYALEHSLIEFDEKPAILEIPAASSTRCSLTARGLSKKSSTTLDLMVAVKSVKNVCDCHNNICSCCNGYQGELDADGEEVQKLWATDFCTPVPCHIDNSNRKPGPECNCSIGYVGDIVWDGADVRGNCTPAPCQDGYQFDIKWNGDRVTHCTPAPCDIENSTRKPGLQCQCKDGFSGEVQWHQSIASGECLPAACGVPYSTGVGPDCKCADGYDGNISWNGSHASGACAPAAGCADNVENSVGEGAHCKCQDGFAGKVLWQGAVLHGSCKAAECHIENSNLEPGPGCRCKDGYQGEIVWQADRAIGTCTPAPCMIENSNEKPGHKCACLAGFAGKITWKGNAPHGPCKPASCANIENAVGSGRRCKCEDGFDGTVTWSGANASGECKPATCTIENSNKEDGYACKCLEGFGGKITWWNSRSYGSCLPLECRGPHSNGKEGPGCGCTDGFFMNGSEEDGYDGFISWKGLVDANNNTCRAGQAMLVHGRRQLYFGAYRKYVKFEMRWTSADALPPAKCKVVPDPEHFSLTRWCAATPGQPLCSPQIVYTVTSRNASHYACDGCKTPEHALTEFRGRRCGYDLIQWESFTINPGSPDACTCNLSLSCSEVPADELPRACFEAAEPAVLSYGLAGKDADGFFIFHETGEFHRTSSKGSAVYNDLLGAMSAHVTWLSDGENLLINTSQETEFWRGHGAGLQFFYDGSVENDAWLRARTVLPEWWNVKFKQEAALPGSFNTDKLAGCELVFKSKGSCYSARLGQGVWVSPAQGDCVFQDVAKAKGSIAYKYRSSAFGLQTYRSDVTCYPTAAFEEILVQVVDVGMPTADFDYTVARSPCRTTIRYMTDARLKLSECRSFFK</sequence>
<dbReference type="AlphaFoldDB" id="A0A812K5E6"/>
<dbReference type="EMBL" id="CAJNJA010006835">
    <property type="protein sequence ID" value="CAE7216350.1"/>
    <property type="molecule type" value="Genomic_DNA"/>
</dbReference>
<dbReference type="Proteomes" id="UP000601435">
    <property type="component" value="Unassembled WGS sequence"/>
</dbReference>
<comment type="caution">
    <text evidence="2">The sequence shown here is derived from an EMBL/GenBank/DDBJ whole genome shotgun (WGS) entry which is preliminary data.</text>
</comment>
<evidence type="ECO:0000313" key="3">
    <source>
        <dbReference type="Proteomes" id="UP000601435"/>
    </source>
</evidence>
<name>A0A812K5E6_9DINO</name>
<dbReference type="SMART" id="SM00181">
    <property type="entry name" value="EGF"/>
    <property type="match status" value="5"/>
</dbReference>
<feature type="domain" description="EGF-like" evidence="1">
    <location>
        <begin position="149"/>
        <end position="190"/>
    </location>
</feature>
<dbReference type="InterPro" id="IPR000742">
    <property type="entry name" value="EGF"/>
</dbReference>
<evidence type="ECO:0000313" key="2">
    <source>
        <dbReference type="EMBL" id="CAE7216350.1"/>
    </source>
</evidence>
<organism evidence="2 3">
    <name type="scientific">Symbiodinium necroappetens</name>
    <dbReference type="NCBI Taxonomy" id="1628268"/>
    <lineage>
        <taxon>Eukaryota</taxon>
        <taxon>Sar</taxon>
        <taxon>Alveolata</taxon>
        <taxon>Dinophyceae</taxon>
        <taxon>Suessiales</taxon>
        <taxon>Symbiodiniaceae</taxon>
        <taxon>Symbiodinium</taxon>
    </lineage>
</organism>
<feature type="domain" description="EGF-like" evidence="1">
    <location>
        <begin position="427"/>
        <end position="487"/>
    </location>
</feature>
<reference evidence="2" key="1">
    <citation type="submission" date="2021-02" db="EMBL/GenBank/DDBJ databases">
        <authorList>
            <person name="Dougan E. K."/>
            <person name="Rhodes N."/>
            <person name="Thang M."/>
            <person name="Chan C."/>
        </authorList>
    </citation>
    <scope>NUCLEOTIDE SEQUENCE</scope>
</reference>
<proteinExistence type="predicted"/>
<dbReference type="OrthoDB" id="416707at2759"/>
<feature type="domain" description="EGF-like" evidence="1">
    <location>
        <begin position="211"/>
        <end position="252"/>
    </location>
</feature>
<gene>
    <name evidence="2" type="primary">Dl</name>
    <name evidence="2" type="ORF">SNEC2469_LOCUS2515</name>
</gene>
<evidence type="ECO:0000259" key="1">
    <source>
        <dbReference type="SMART" id="SM00181"/>
    </source>
</evidence>
<feature type="domain" description="EGF-like" evidence="1">
    <location>
        <begin position="349"/>
        <end position="414"/>
    </location>
</feature>
<protein>
    <submittedName>
        <fullName evidence="2">Dl protein</fullName>
    </submittedName>
</protein>
<keyword evidence="3" id="KW-1185">Reference proteome</keyword>
<accession>A0A812K5E6</accession>
<feature type="domain" description="EGF-like" evidence="1">
    <location>
        <begin position="269"/>
        <end position="331"/>
    </location>
</feature>